<comment type="catalytic activity">
    <reaction evidence="4">
        <text>[protein]-peptidylproline (omega=180) = [protein]-peptidylproline (omega=0)</text>
        <dbReference type="Rhea" id="RHEA:16237"/>
        <dbReference type="Rhea" id="RHEA-COMP:10747"/>
        <dbReference type="Rhea" id="RHEA-COMP:10748"/>
        <dbReference type="ChEBI" id="CHEBI:83833"/>
        <dbReference type="ChEBI" id="CHEBI:83834"/>
        <dbReference type="EC" id="5.2.1.8"/>
    </reaction>
</comment>
<evidence type="ECO:0000256" key="3">
    <source>
        <dbReference type="ARBA" id="ARBA00023235"/>
    </source>
</evidence>
<comment type="function">
    <text evidence="4">PPIases accelerate the folding of proteins. It catalyzes the cis-trans isomerization of proline imidic peptide bonds in oligopeptides.</text>
</comment>
<evidence type="ECO:0000313" key="6">
    <source>
        <dbReference type="EMBL" id="CAD6186798.1"/>
    </source>
</evidence>
<comment type="caution">
    <text evidence="6">The sequence shown here is derived from an EMBL/GenBank/DDBJ whole genome shotgun (WGS) entry which is preliminary data.</text>
</comment>
<dbReference type="InterPro" id="IPR002130">
    <property type="entry name" value="Cyclophilin-type_PPIase_dom"/>
</dbReference>
<evidence type="ECO:0000256" key="2">
    <source>
        <dbReference type="ARBA" id="ARBA00023110"/>
    </source>
</evidence>
<dbReference type="SUPFAM" id="SSF50891">
    <property type="entry name" value="Cyclophilin-like"/>
    <property type="match status" value="1"/>
</dbReference>
<dbReference type="AlphaFoldDB" id="A0A8S1GVN0"/>
<dbReference type="CDD" id="cd01926">
    <property type="entry name" value="cyclophilin_ABH_like"/>
    <property type="match status" value="1"/>
</dbReference>
<evidence type="ECO:0000313" key="7">
    <source>
        <dbReference type="Proteomes" id="UP000835052"/>
    </source>
</evidence>
<evidence type="ECO:0000259" key="5">
    <source>
        <dbReference type="PROSITE" id="PS50072"/>
    </source>
</evidence>
<organism evidence="6 7">
    <name type="scientific">Caenorhabditis auriculariae</name>
    <dbReference type="NCBI Taxonomy" id="2777116"/>
    <lineage>
        <taxon>Eukaryota</taxon>
        <taxon>Metazoa</taxon>
        <taxon>Ecdysozoa</taxon>
        <taxon>Nematoda</taxon>
        <taxon>Chromadorea</taxon>
        <taxon>Rhabditida</taxon>
        <taxon>Rhabditina</taxon>
        <taxon>Rhabditomorpha</taxon>
        <taxon>Rhabditoidea</taxon>
        <taxon>Rhabditidae</taxon>
        <taxon>Peloderinae</taxon>
        <taxon>Caenorhabditis</taxon>
    </lineage>
</organism>
<evidence type="ECO:0000256" key="1">
    <source>
        <dbReference type="ARBA" id="ARBA00007365"/>
    </source>
</evidence>
<name>A0A8S1GVN0_9PELO</name>
<dbReference type="PANTHER" id="PTHR11071">
    <property type="entry name" value="PEPTIDYL-PROLYL CIS-TRANS ISOMERASE"/>
    <property type="match status" value="1"/>
</dbReference>
<gene>
    <name evidence="6" type="ORF">CAUJ_LOCUS2717</name>
</gene>
<dbReference type="Proteomes" id="UP000835052">
    <property type="component" value="Unassembled WGS sequence"/>
</dbReference>
<dbReference type="InterPro" id="IPR020892">
    <property type="entry name" value="Cyclophilin-type_PPIase_CS"/>
</dbReference>
<dbReference type="Gene3D" id="2.40.100.10">
    <property type="entry name" value="Cyclophilin-like"/>
    <property type="match status" value="1"/>
</dbReference>
<evidence type="ECO:0000256" key="4">
    <source>
        <dbReference type="RuleBase" id="RU363019"/>
    </source>
</evidence>
<keyword evidence="3 4" id="KW-0413">Isomerase</keyword>
<comment type="similarity">
    <text evidence="1 4">Belongs to the cyclophilin-type PPIase family.</text>
</comment>
<dbReference type="EMBL" id="CAJGYM010000005">
    <property type="protein sequence ID" value="CAD6186798.1"/>
    <property type="molecule type" value="Genomic_DNA"/>
</dbReference>
<dbReference type="InterPro" id="IPR024936">
    <property type="entry name" value="Cyclophilin-type_PPIase"/>
</dbReference>
<protein>
    <recommendedName>
        <fullName evidence="4">Peptidyl-prolyl cis-trans isomerase</fullName>
        <shortName evidence="4">PPIase</shortName>
        <ecNumber evidence="4">5.2.1.8</ecNumber>
    </recommendedName>
</protein>
<dbReference type="Pfam" id="PF00160">
    <property type="entry name" value="Pro_isomerase"/>
    <property type="match status" value="1"/>
</dbReference>
<reference evidence="6" key="1">
    <citation type="submission" date="2020-10" db="EMBL/GenBank/DDBJ databases">
        <authorList>
            <person name="Kikuchi T."/>
        </authorList>
    </citation>
    <scope>NUCLEOTIDE SEQUENCE</scope>
    <source>
        <strain evidence="6">NKZ352</strain>
    </source>
</reference>
<dbReference type="GO" id="GO:0006457">
    <property type="term" value="P:protein folding"/>
    <property type="evidence" value="ECO:0007669"/>
    <property type="project" value="InterPro"/>
</dbReference>
<dbReference type="PANTHER" id="PTHR11071:SF561">
    <property type="entry name" value="PEPTIDYL-PROLYL CIS-TRANS ISOMERASE D-RELATED"/>
    <property type="match status" value="1"/>
</dbReference>
<dbReference type="PROSITE" id="PS50072">
    <property type="entry name" value="CSA_PPIASE_2"/>
    <property type="match status" value="1"/>
</dbReference>
<dbReference type="PIRSF" id="PIRSF001467">
    <property type="entry name" value="Peptidylpro_ismrse"/>
    <property type="match status" value="1"/>
</dbReference>
<dbReference type="PROSITE" id="PS00170">
    <property type="entry name" value="CSA_PPIASE_1"/>
    <property type="match status" value="1"/>
</dbReference>
<accession>A0A8S1GVN0</accession>
<proteinExistence type="inferred from homology"/>
<dbReference type="PRINTS" id="PR00153">
    <property type="entry name" value="CSAPPISMRASE"/>
</dbReference>
<keyword evidence="7" id="KW-1185">Reference proteome</keyword>
<sequence>MKFLTRGASLFTSAVRMASEKARTKVFFDVNIADEPAGRITIELFNDVVPKTAENFRALCTGEKGVGQSGVPLHFKGSRFHRIIPEFMIQGGDFTRHNGTGGESIYGHKFEDENFKLTHTGPGVVSMANAGPGTNGSQFFICTVKTDWLDGGHVVFGQVTDGMSLVKKIEKVGSRSGAPSKTVTIADCGELKE</sequence>
<feature type="domain" description="PPIase cyclophilin-type" evidence="5">
    <location>
        <begin position="27"/>
        <end position="190"/>
    </location>
</feature>
<dbReference type="GO" id="GO:0005739">
    <property type="term" value="C:mitochondrion"/>
    <property type="evidence" value="ECO:0007669"/>
    <property type="project" value="TreeGrafter"/>
</dbReference>
<keyword evidence="2 4" id="KW-0697">Rotamase</keyword>
<dbReference type="OrthoDB" id="193499at2759"/>
<dbReference type="GO" id="GO:0016018">
    <property type="term" value="F:cyclosporin A binding"/>
    <property type="evidence" value="ECO:0007669"/>
    <property type="project" value="TreeGrafter"/>
</dbReference>
<dbReference type="EC" id="5.2.1.8" evidence="4"/>
<dbReference type="GO" id="GO:0003755">
    <property type="term" value="F:peptidyl-prolyl cis-trans isomerase activity"/>
    <property type="evidence" value="ECO:0007669"/>
    <property type="project" value="UniProtKB-UniRule"/>
</dbReference>
<dbReference type="FunFam" id="2.40.100.10:FF:000002">
    <property type="entry name" value="Peptidyl-prolyl cis-trans isomerase"/>
    <property type="match status" value="1"/>
</dbReference>
<dbReference type="InterPro" id="IPR029000">
    <property type="entry name" value="Cyclophilin-like_dom_sf"/>
</dbReference>